<dbReference type="InterPro" id="IPR012334">
    <property type="entry name" value="Pectin_lyas_fold"/>
</dbReference>
<dbReference type="PROSITE" id="PS50022">
    <property type="entry name" value="FA58C_3"/>
    <property type="match status" value="1"/>
</dbReference>
<feature type="domain" description="F5/8 type C" evidence="8">
    <location>
        <begin position="1773"/>
        <end position="1911"/>
    </location>
</feature>
<dbReference type="GO" id="GO:0001868">
    <property type="term" value="P:regulation of complement activation, lectin pathway"/>
    <property type="evidence" value="ECO:0007669"/>
    <property type="project" value="UniProtKB-ARBA"/>
</dbReference>
<dbReference type="Pfam" id="PF24606">
    <property type="entry name" value="CEMIP_beta-hel"/>
    <property type="match status" value="1"/>
</dbReference>
<comment type="subunit">
    <text evidence="3">Homotrimer.</text>
</comment>
<comment type="caution">
    <text evidence="9">The sequence shown here is derived from an EMBL/GenBank/DDBJ whole genome shotgun (WGS) entry which is preliminary data.</text>
</comment>
<sequence>MIRRTTSLALSAKTNDRIKVAILGSGMSGCSAAATLLDSPNNNFDISVYEGGRGIGGRMSTRRITDESGNQLYQFDHGCQYISTPKTECFRKELEKWKERGWVQPWKGTFATVSAVSTTSSDIELSIEEPSLDGKEKYVGYPAMNTVCENLLLQTKSEQAINVVTGKQARAVAVHSEEEKGQSPWQLYHKDELLGSYDWLVVTDRNSAQELRPDLADANVNMEFKKVNEHVQSVKSCTTMIAFDEPLPLPFDGLTFDYNSNKAVMREEFKSLGWAARDSSKPGRSGNNEILECWVLQSNPEEALRLLELDELQGATLPQIREKIREQMVNDFIDCIPTLMAKSGCDDSKQVSTLKIVDSMGHRWGAAFPSFIKQELFKEMECQVFPEQQFVACGDYFGTYAAREAVVVTASVEENNPFIDIQRAGIDRSLASIHVESELSFVSDEQLGALGEYISRYSVDGNTDIPETCPLDYEGKLTPTTPTHTPLLMDMDQEMEHSHMHYVQSECNAMLDMATCVDWSLWFDTNNITMSSEVKIPCGECVTLDAGPGQDMEGLTLEFEQGLNIVGKLVIPSGADIQLITKYVFVQGVLEMPPPPAGTPISSEDSGPKVKITLYGTEEVIFNPDEATENSHKGGEAVSAKAFVVAGGRVDVRALDPGCPGWVKLQSVTYGAALPNIALNKPATQSSTYNNAGDGASSAVDGNYNSFTHTNCWKGINEWWKVDLADLYTISSITVGNRLDCCGGRFHDATFYFYDENDEEVYVMPTSGGIGNKKSFSVGASVDARYVKVTIGDQDCLQIGEFEVYGWKASEGIPLENMDRLHVGEEAANCWKSPGSRIMLTSDTYEWDDSHIEVVADVPSEPGTIAVYPLTKKKSAVDETFGYPDFAVEVALLDRSLIIEGAKDEGEFATLGGHFIVLHTPHVHQHLEGALLQNMGQQGKLGRYPLHFHMSECVHGSTLSKNVIWKSNQRCVVVHGSHNVTVSENVAFDTKGHCFMLEDGGEWDNVFYKNLGAKVGRLPRGVPRAEETDFFPSVYWITNPSNDFIGNVAAGSQGPGFWFELKLRAPSSELEINNHGMNPKALAQKTFKDNASHSSGFRAGFTTYETGYLAPPGTVWENIKAYKNKEAGLFQHGTANIDFQGGLLADNGQAAHNFHHDNAIYDGTEVIGRSEHMQFLIDQGRIGDHCKTGGLSLQPNEGMGRGTTIKNSSFKGFDNGCSGGAKYAIHVGNNQVRNGVFDASPTIFNNTFADEPVSSRISACWGIHSSGDNDVRTVVIEDMDGSLSGSSPGFFVQDEPSVTSFIDITNCQMVTDGCLHFCENICLRLGIVSISQDLTTRNFNMHISDGTNTASVSRGKIWFDEKQNHLSAQMPLALPAAATGSPYQITFTDANDEAAWPGFAKLNLERAPSCIGGVSAGEIEFAMPDGGGDRCMDLFKYDDYPNGIHGWQNFFAGLVVSEDAGKYVISTNRRKHDRGHVNLSRNLDTSCLVGNIGRTFHLFGKMRMKDESDADVASDGTSNDSPKITFSITAGQSNSWAEFSEEITMPSGIEGANRAQIVIDKAEKQEFLITEWGMKLIPSEAPTLRPSSYPSVSPTLRPSSHPTVSLVPTKVATLTPTKQPVTAAPVSATPTNLALTGLASGDSECHNGFAYKAIDGNPNSINHSCCNKFGAWLMVDLGLGITNYIEKIVVKNRVNCCGGRLKRFYVELLDADKNVVFNQYHYGTVGNAQVREFVVDDGTVARFARIRHEDSYKDCLHIGELEVWGYATEVPASSEPIIEMATGMEATASTEWSQSSAASKSVDGNINSIYHSKCNAGVPWWRVDLGVMSFVQDVKITNRKDCCGGRLRYAKVDLLDEDLNPVESRYIQGSVGNGQVVQKVFNEETSLARYVQLSLNRADCLHVAEVQVYGYHLMAKPTSSPTPVPENLALNKPATQSSTYNNNPSDAAFQAVDGNYGTFTHTHCWQGINQWWKVDLEDVYTIASITVGNRLDCCGGRFHDATFSFYDENDEEVYVMPTSGGIGNKKSFSVDFVSARYIKVTLGDKDCLQIGEFEAWGWKE</sequence>
<evidence type="ECO:0000313" key="10">
    <source>
        <dbReference type="Proteomes" id="UP001224775"/>
    </source>
</evidence>
<dbReference type="InterPro" id="IPR011050">
    <property type="entry name" value="Pectin_lyase_fold/virulence"/>
</dbReference>
<gene>
    <name evidence="9" type="ORF">QTG54_004889</name>
</gene>
<evidence type="ECO:0000256" key="6">
    <source>
        <dbReference type="ARBA" id="ARBA00022837"/>
    </source>
</evidence>
<dbReference type="InterPro" id="IPR055401">
    <property type="entry name" value="CEMIP_beta-hel_dom"/>
</dbReference>
<dbReference type="Gene3D" id="2.60.120.260">
    <property type="entry name" value="Galactose-binding domain-like"/>
    <property type="match status" value="4"/>
</dbReference>
<dbReference type="SUPFAM" id="SSF51905">
    <property type="entry name" value="FAD/NAD(P)-binding domain"/>
    <property type="match status" value="2"/>
</dbReference>
<dbReference type="SUPFAM" id="SSF51126">
    <property type="entry name" value="Pectin lyase-like"/>
    <property type="match status" value="1"/>
</dbReference>
<evidence type="ECO:0000256" key="4">
    <source>
        <dbReference type="ARBA" id="ARBA00022723"/>
    </source>
</evidence>
<dbReference type="InterPro" id="IPR036188">
    <property type="entry name" value="FAD/NAD-bd_sf"/>
</dbReference>
<dbReference type="GO" id="GO:0010185">
    <property type="term" value="P:regulation of cellular defense response"/>
    <property type="evidence" value="ECO:0007669"/>
    <property type="project" value="UniProtKB-ARBA"/>
</dbReference>
<dbReference type="Gene3D" id="2.160.20.10">
    <property type="entry name" value="Single-stranded right-handed beta-helix, Pectin lyase-like"/>
    <property type="match status" value="1"/>
</dbReference>
<name>A0AAD9DE66_9STRA</name>
<keyword evidence="7" id="KW-1015">Disulfide bond</keyword>
<evidence type="ECO:0000259" key="8">
    <source>
        <dbReference type="PROSITE" id="PS50022"/>
    </source>
</evidence>
<dbReference type="InterPro" id="IPR006626">
    <property type="entry name" value="PbH1"/>
</dbReference>
<dbReference type="InterPro" id="IPR051941">
    <property type="entry name" value="BG_Antigen-Binding_Lectin"/>
</dbReference>
<dbReference type="Gene3D" id="3.50.50.60">
    <property type="entry name" value="FAD/NAD(P)-binding domain"/>
    <property type="match status" value="1"/>
</dbReference>
<evidence type="ECO:0000256" key="7">
    <source>
        <dbReference type="ARBA" id="ARBA00023157"/>
    </source>
</evidence>
<keyword evidence="6" id="KW-0106">Calcium</keyword>
<keyword evidence="4" id="KW-0479">Metal-binding</keyword>
<dbReference type="PROSITE" id="PS51257">
    <property type="entry name" value="PROKAR_LIPOPROTEIN"/>
    <property type="match status" value="1"/>
</dbReference>
<dbReference type="GO" id="GO:0046872">
    <property type="term" value="F:metal ion binding"/>
    <property type="evidence" value="ECO:0007669"/>
    <property type="project" value="UniProtKB-KW"/>
</dbReference>
<dbReference type="Pfam" id="PF22633">
    <property type="entry name" value="F5_F8_type_C_2"/>
    <property type="match status" value="4"/>
</dbReference>
<dbReference type="InterPro" id="IPR008979">
    <property type="entry name" value="Galactose-bd-like_sf"/>
</dbReference>
<reference evidence="9" key="1">
    <citation type="submission" date="2023-06" db="EMBL/GenBank/DDBJ databases">
        <title>Survivors Of The Sea: Transcriptome response of Skeletonema marinoi to long-term dormancy.</title>
        <authorList>
            <person name="Pinder M.I.M."/>
            <person name="Kourtchenko O."/>
            <person name="Robertson E.K."/>
            <person name="Larsson T."/>
            <person name="Maumus F."/>
            <person name="Osuna-Cruz C.M."/>
            <person name="Vancaester E."/>
            <person name="Stenow R."/>
            <person name="Vandepoele K."/>
            <person name="Ploug H."/>
            <person name="Bruchert V."/>
            <person name="Godhe A."/>
            <person name="Topel M."/>
        </authorList>
    </citation>
    <scope>NUCLEOTIDE SEQUENCE</scope>
    <source>
        <strain evidence="9">R05AC</strain>
    </source>
</reference>
<evidence type="ECO:0000256" key="3">
    <source>
        <dbReference type="ARBA" id="ARBA00011233"/>
    </source>
</evidence>
<evidence type="ECO:0000256" key="2">
    <source>
        <dbReference type="ARBA" id="ARBA00010147"/>
    </source>
</evidence>
<comment type="function">
    <text evidence="1">Acts as a defensive agent. Recognizes blood group fucosylated oligosaccharides including A, B, H and Lewis B-type antigens. Does not recognize Lewis A antigen and has low affinity for monovalent haptens.</text>
</comment>
<dbReference type="PANTHER" id="PTHR45713:SF6">
    <property type="entry name" value="F5_8 TYPE C DOMAIN-CONTAINING PROTEIN"/>
    <property type="match status" value="1"/>
</dbReference>
<dbReference type="SMART" id="SM00710">
    <property type="entry name" value="PbH1"/>
    <property type="match status" value="4"/>
</dbReference>
<proteinExistence type="inferred from homology"/>
<dbReference type="InterPro" id="IPR000421">
    <property type="entry name" value="FA58C"/>
</dbReference>
<evidence type="ECO:0000313" key="9">
    <source>
        <dbReference type="EMBL" id="KAK1744356.1"/>
    </source>
</evidence>
<dbReference type="PANTHER" id="PTHR45713">
    <property type="entry name" value="FTP DOMAIN-CONTAINING PROTEIN"/>
    <property type="match status" value="1"/>
</dbReference>
<dbReference type="Proteomes" id="UP001224775">
    <property type="component" value="Unassembled WGS sequence"/>
</dbReference>
<evidence type="ECO:0000256" key="5">
    <source>
        <dbReference type="ARBA" id="ARBA00022734"/>
    </source>
</evidence>
<dbReference type="Pfam" id="PF13450">
    <property type="entry name" value="NAD_binding_8"/>
    <property type="match status" value="1"/>
</dbReference>
<comment type="similarity">
    <text evidence="2">Belongs to the fucolectin family.</text>
</comment>
<protein>
    <submittedName>
        <fullName evidence="9">Discoidin domain-containing protein</fullName>
    </submittedName>
</protein>
<evidence type="ECO:0000256" key="1">
    <source>
        <dbReference type="ARBA" id="ARBA00002219"/>
    </source>
</evidence>
<organism evidence="9 10">
    <name type="scientific">Skeletonema marinoi</name>
    <dbReference type="NCBI Taxonomy" id="267567"/>
    <lineage>
        <taxon>Eukaryota</taxon>
        <taxon>Sar</taxon>
        <taxon>Stramenopiles</taxon>
        <taxon>Ochrophyta</taxon>
        <taxon>Bacillariophyta</taxon>
        <taxon>Coscinodiscophyceae</taxon>
        <taxon>Thalassiosirophycidae</taxon>
        <taxon>Thalassiosirales</taxon>
        <taxon>Skeletonemataceae</taxon>
        <taxon>Skeletonema</taxon>
        <taxon>Skeletonema marinoi-dohrnii complex</taxon>
    </lineage>
</organism>
<dbReference type="SUPFAM" id="SSF49785">
    <property type="entry name" value="Galactose-binding domain-like"/>
    <property type="match status" value="4"/>
</dbReference>
<dbReference type="EMBL" id="JATAAI010000007">
    <property type="protein sequence ID" value="KAK1744356.1"/>
    <property type="molecule type" value="Genomic_DNA"/>
</dbReference>
<accession>A0AAD9DE66</accession>
<dbReference type="SMART" id="SM00607">
    <property type="entry name" value="FTP"/>
    <property type="match status" value="3"/>
</dbReference>
<keyword evidence="5" id="KW-0430">Lectin</keyword>
<dbReference type="GO" id="GO:0042806">
    <property type="term" value="F:fucose binding"/>
    <property type="evidence" value="ECO:0007669"/>
    <property type="project" value="UniProtKB-ARBA"/>
</dbReference>
<dbReference type="InterPro" id="IPR006585">
    <property type="entry name" value="FTP1"/>
</dbReference>
<keyword evidence="10" id="KW-1185">Reference proteome</keyword>
<dbReference type="Gene3D" id="3.90.660.10">
    <property type="match status" value="1"/>
</dbReference>